<dbReference type="EMBL" id="CP106878">
    <property type="protein sequence ID" value="WAA09886.1"/>
    <property type="molecule type" value="Genomic_DNA"/>
</dbReference>
<sequence length="394" mass="42441">MEQYHEPFILTGNVCTDGKQLEHQYILIENGKISSTGNENAVPASFSGKVIPIPTSHVIAPGFLDLHIHGAGGADTMDATEEALETMANALVKEGTTSFLATTITQKKEAIDRALTNVSTYMNDHNRPGKAEIVGVHLEGPFINTKRKGAQPEEFILEPSIEQFDRWQELANGTIKLVTMAPEKESGFKFVAHLKNTGVIPSIGHSDADFIDVKEAMKAGASHVTHLFNGMKGLHHREPGTAGGALLLDELTVEIIADGFHIRPEMIDLAVRLKGLDQVILITDAMRAKGLPDGESELGGQVVIVKDGKATLANGSLAGSILKMNDAVKHMIEFAKLSLPKAIKLATMNPAKKLGIDDRKGSIEIGKDADIVVLDENIQPVLTITRGVVAYKRS</sequence>
<feature type="binding site" evidence="12">
    <location>
        <position position="205"/>
    </location>
    <ligand>
        <name>Zn(2+)</name>
        <dbReference type="ChEBI" id="CHEBI:29105"/>
    </ligand>
</feature>
<evidence type="ECO:0000259" key="13">
    <source>
        <dbReference type="Pfam" id="PF01979"/>
    </source>
</evidence>
<keyword evidence="4 12" id="KW-0479">Metal-binding</keyword>
<evidence type="ECO:0000256" key="6">
    <source>
        <dbReference type="ARBA" id="ARBA00023277"/>
    </source>
</evidence>
<evidence type="ECO:0000256" key="7">
    <source>
        <dbReference type="ARBA" id="ARBA00047647"/>
    </source>
</evidence>
<feature type="binding site" evidence="11">
    <location>
        <position position="261"/>
    </location>
    <ligand>
        <name>substrate</name>
    </ligand>
</feature>
<comment type="catalytic activity">
    <reaction evidence="7">
        <text>N-acetyl-D-glucosamine 6-phosphate + H2O = D-glucosamine 6-phosphate + acetate</text>
        <dbReference type="Rhea" id="RHEA:22936"/>
        <dbReference type="ChEBI" id="CHEBI:15377"/>
        <dbReference type="ChEBI" id="CHEBI:30089"/>
        <dbReference type="ChEBI" id="CHEBI:57513"/>
        <dbReference type="ChEBI" id="CHEBI:58725"/>
        <dbReference type="EC" id="3.5.1.25"/>
    </reaction>
</comment>
<feature type="active site" description="Proton donor/acceptor" evidence="10">
    <location>
        <position position="284"/>
    </location>
</feature>
<accession>A0A9E8RVV2</accession>
<dbReference type="GO" id="GO:0046872">
    <property type="term" value="F:metal ion binding"/>
    <property type="evidence" value="ECO:0007669"/>
    <property type="project" value="UniProtKB-KW"/>
</dbReference>
<dbReference type="InterPro" id="IPR032466">
    <property type="entry name" value="Metal_Hydrolase"/>
</dbReference>
<feature type="binding site" evidence="11">
    <location>
        <position position="150"/>
    </location>
    <ligand>
        <name>substrate</name>
    </ligand>
</feature>
<dbReference type="PANTHER" id="PTHR11113">
    <property type="entry name" value="N-ACETYLGLUCOSAMINE-6-PHOSPHATE DEACETYLASE"/>
    <property type="match status" value="1"/>
</dbReference>
<dbReference type="KEGG" id="faf:OE104_00435"/>
<evidence type="ECO:0000313" key="14">
    <source>
        <dbReference type="EMBL" id="WAA09886.1"/>
    </source>
</evidence>
<evidence type="ECO:0000256" key="11">
    <source>
        <dbReference type="PIRSR" id="PIRSR038994-2"/>
    </source>
</evidence>
<evidence type="ECO:0000256" key="1">
    <source>
        <dbReference type="ARBA" id="ARBA00010716"/>
    </source>
</evidence>
<dbReference type="GO" id="GO:0006046">
    <property type="term" value="P:N-acetylglucosamine catabolic process"/>
    <property type="evidence" value="ECO:0007669"/>
    <property type="project" value="TreeGrafter"/>
</dbReference>
<dbReference type="Pfam" id="PF01979">
    <property type="entry name" value="Amidohydro_1"/>
    <property type="match status" value="1"/>
</dbReference>
<evidence type="ECO:0000256" key="4">
    <source>
        <dbReference type="ARBA" id="ARBA00022723"/>
    </source>
</evidence>
<dbReference type="CDD" id="cd00854">
    <property type="entry name" value="NagA"/>
    <property type="match status" value="1"/>
</dbReference>
<evidence type="ECO:0000256" key="9">
    <source>
        <dbReference type="PIRNR" id="PIRNR038994"/>
    </source>
</evidence>
<comment type="pathway">
    <text evidence="8">Amino-sugar metabolism; N-acetylneuraminate degradation; D-fructose 6-phosphate from N-acetylneuraminate: step 4/5.</text>
</comment>
<dbReference type="FunFam" id="3.20.20.140:FF:000004">
    <property type="entry name" value="N-acetylglucosamine-6-phosphate deacetylase"/>
    <property type="match status" value="1"/>
</dbReference>
<proteinExistence type="inferred from homology"/>
<dbReference type="NCBIfam" id="TIGR00221">
    <property type="entry name" value="nagA"/>
    <property type="match status" value="1"/>
</dbReference>
<dbReference type="PIRSF" id="PIRSF038994">
    <property type="entry name" value="NagA"/>
    <property type="match status" value="1"/>
</dbReference>
<dbReference type="InterPro" id="IPR003764">
    <property type="entry name" value="GlcNAc_6-P_deAcase"/>
</dbReference>
<comment type="cofactor">
    <cofactor evidence="12">
        <name>a divalent metal cation</name>
        <dbReference type="ChEBI" id="CHEBI:60240"/>
    </cofactor>
    <text evidence="12">Binds 1 divalent metal cation per subunit.</text>
</comment>
<comment type="similarity">
    <text evidence="1 9">Belongs to the metallo-dependent hydrolases superfamily. NagA family.</text>
</comment>
<organism evidence="14 15">
    <name type="scientific">Fervidibacillus albus</name>
    <dbReference type="NCBI Taxonomy" id="2980026"/>
    <lineage>
        <taxon>Bacteria</taxon>
        <taxon>Bacillati</taxon>
        <taxon>Bacillota</taxon>
        <taxon>Bacilli</taxon>
        <taxon>Bacillales</taxon>
        <taxon>Bacillaceae</taxon>
        <taxon>Fervidibacillus</taxon>
    </lineage>
</organism>
<keyword evidence="6 9" id="KW-0119">Carbohydrate metabolism</keyword>
<dbReference type="SUPFAM" id="SSF51338">
    <property type="entry name" value="Composite domain of metallo-dependent hydrolases"/>
    <property type="match status" value="1"/>
</dbReference>
<evidence type="ECO:0000256" key="3">
    <source>
        <dbReference type="ARBA" id="ARBA00018029"/>
    </source>
</evidence>
<feature type="binding site" evidence="11">
    <location>
        <begin position="229"/>
        <end position="230"/>
    </location>
    <ligand>
        <name>substrate</name>
    </ligand>
</feature>
<feature type="binding site" evidence="11">
    <location>
        <position position="237"/>
    </location>
    <ligand>
        <name>substrate</name>
    </ligand>
</feature>
<dbReference type="GO" id="GO:0008448">
    <property type="term" value="F:N-acetylglucosamine-6-phosphate deacetylase activity"/>
    <property type="evidence" value="ECO:0007669"/>
    <property type="project" value="UniProtKB-EC"/>
</dbReference>
<dbReference type="Gene3D" id="3.20.20.140">
    <property type="entry name" value="Metal-dependent hydrolases"/>
    <property type="match status" value="1"/>
</dbReference>
<dbReference type="Gene3D" id="2.30.40.10">
    <property type="entry name" value="Urease, subunit C, domain 1"/>
    <property type="match status" value="1"/>
</dbReference>
<keyword evidence="5 9" id="KW-0378">Hydrolase</keyword>
<feature type="binding site" evidence="12">
    <location>
        <position position="226"/>
    </location>
    <ligand>
        <name>Zn(2+)</name>
        <dbReference type="ChEBI" id="CHEBI:29105"/>
    </ligand>
</feature>
<evidence type="ECO:0000313" key="15">
    <source>
        <dbReference type="Proteomes" id="UP001164718"/>
    </source>
</evidence>
<evidence type="ECO:0000256" key="5">
    <source>
        <dbReference type="ARBA" id="ARBA00022801"/>
    </source>
</evidence>
<evidence type="ECO:0000256" key="12">
    <source>
        <dbReference type="PIRSR" id="PIRSR038994-3"/>
    </source>
</evidence>
<name>A0A9E8RVV2_9BACI</name>
<dbReference type="EC" id="3.5.1.25" evidence="2"/>
<dbReference type="InterPro" id="IPR011059">
    <property type="entry name" value="Metal-dep_hydrolase_composite"/>
</dbReference>
<dbReference type="RefSeq" id="WP_275417668.1">
    <property type="nucleotide sequence ID" value="NZ_CP106878.1"/>
</dbReference>
<evidence type="ECO:0000256" key="8">
    <source>
        <dbReference type="ARBA" id="ARBA00060590"/>
    </source>
</evidence>
<evidence type="ECO:0000256" key="10">
    <source>
        <dbReference type="PIRSR" id="PIRSR038994-1"/>
    </source>
</evidence>
<dbReference type="SUPFAM" id="SSF51556">
    <property type="entry name" value="Metallo-dependent hydrolases"/>
    <property type="match status" value="1"/>
</dbReference>
<dbReference type="InterPro" id="IPR006680">
    <property type="entry name" value="Amidohydro-rel"/>
</dbReference>
<dbReference type="PANTHER" id="PTHR11113:SF14">
    <property type="entry name" value="N-ACETYLGLUCOSAMINE-6-PHOSPHATE DEACETYLASE"/>
    <property type="match status" value="1"/>
</dbReference>
<evidence type="ECO:0000256" key="2">
    <source>
        <dbReference type="ARBA" id="ARBA00011899"/>
    </source>
</evidence>
<dbReference type="AlphaFoldDB" id="A0A9E8RVV2"/>
<keyword evidence="15" id="KW-1185">Reference proteome</keyword>
<reference evidence="14" key="1">
    <citation type="submission" date="2022-09" db="EMBL/GenBank/DDBJ databases">
        <title>Complete Genomes of Fervidibacillus albus and Fervidibacillus halotolerans isolated from tidal flat sediments.</title>
        <authorList>
            <person name="Kwon K.K."/>
            <person name="Yang S.-H."/>
            <person name="Park M.J."/>
            <person name="Oh H.-M."/>
        </authorList>
    </citation>
    <scope>NUCLEOTIDE SEQUENCE</scope>
    <source>
        <strain evidence="14">MEBiC13591</strain>
    </source>
</reference>
<dbReference type="Proteomes" id="UP001164718">
    <property type="component" value="Chromosome"/>
</dbReference>
<feature type="binding site" evidence="12">
    <location>
        <position position="139"/>
    </location>
    <ligand>
        <name>Zn(2+)</name>
        <dbReference type="ChEBI" id="CHEBI:29105"/>
    </ligand>
</feature>
<protein>
    <recommendedName>
        <fullName evidence="3">N-acetylglucosamine-6-phosphate deacetylase</fullName>
        <ecNumber evidence="2">3.5.1.25</ecNumber>
    </recommendedName>
</protein>
<feature type="binding site" evidence="11">
    <location>
        <begin position="317"/>
        <end position="319"/>
    </location>
    <ligand>
        <name>substrate</name>
    </ligand>
</feature>
<gene>
    <name evidence="14" type="primary">nagA</name>
    <name evidence="14" type="ORF">OE104_00435</name>
</gene>
<feature type="domain" description="Amidohydrolase-related" evidence="13">
    <location>
        <begin position="59"/>
        <end position="379"/>
    </location>
</feature>